<keyword evidence="4" id="KW-1185">Reference proteome</keyword>
<dbReference type="Gene3D" id="3.90.550.10">
    <property type="entry name" value="Spore Coat Polysaccharide Biosynthesis Protein SpsA, Chain A"/>
    <property type="match status" value="1"/>
</dbReference>
<dbReference type="EMBL" id="SNQG01000002">
    <property type="protein sequence ID" value="TEW67356.1"/>
    <property type="molecule type" value="Genomic_DNA"/>
</dbReference>
<reference evidence="2" key="2">
    <citation type="submission" date="2019-03" db="EMBL/GenBank/DDBJ databases">
        <authorList>
            <person name="Yan Y.-Q."/>
            <person name="Du Z.-J."/>
        </authorList>
    </citation>
    <scope>NUCLEOTIDE SEQUENCE</scope>
    <source>
        <strain evidence="2">PP-F2FG21</strain>
    </source>
</reference>
<dbReference type="EMBL" id="JACIEG010000002">
    <property type="protein sequence ID" value="MBB3969030.1"/>
    <property type="molecule type" value="Genomic_DNA"/>
</dbReference>
<reference evidence="1 4" key="3">
    <citation type="submission" date="2020-08" db="EMBL/GenBank/DDBJ databases">
        <title>Genomic Encyclopedia of Type Strains, Phase IV (KMG-IV): sequencing the most valuable type-strain genomes for metagenomic binning, comparative biology and taxonomic classification.</title>
        <authorList>
            <person name="Goeker M."/>
        </authorList>
    </citation>
    <scope>NUCLEOTIDE SEQUENCE [LARGE SCALE GENOMIC DNA]</scope>
    <source>
        <strain evidence="1 4">DSM 100995</strain>
    </source>
</reference>
<evidence type="ECO:0000313" key="3">
    <source>
        <dbReference type="Proteomes" id="UP000297248"/>
    </source>
</evidence>
<dbReference type="AlphaFoldDB" id="A0A4Y8AEZ9"/>
<reference evidence="2 3" key="1">
    <citation type="journal article" date="2016" name="Int. J. Syst. Evol. Microbiol.">
        <title>Proposal of Mucilaginibacter phyllosphaerae sp. nov. isolated from the phyllosphere of Galium album.</title>
        <authorList>
            <person name="Aydogan E.L."/>
            <person name="Busse H.J."/>
            <person name="Moser G."/>
            <person name="Muller C."/>
            <person name="Kampfer P."/>
            <person name="Glaeser S.P."/>
        </authorList>
    </citation>
    <scope>NUCLEOTIDE SEQUENCE [LARGE SCALE GENOMIC DNA]</scope>
    <source>
        <strain evidence="2 3">PP-F2FG21</strain>
    </source>
</reference>
<keyword evidence="2" id="KW-0808">Transferase</keyword>
<organism evidence="2 3">
    <name type="scientific">Mucilaginibacter phyllosphaerae</name>
    <dbReference type="NCBI Taxonomy" id="1812349"/>
    <lineage>
        <taxon>Bacteria</taxon>
        <taxon>Pseudomonadati</taxon>
        <taxon>Bacteroidota</taxon>
        <taxon>Sphingobacteriia</taxon>
        <taxon>Sphingobacteriales</taxon>
        <taxon>Sphingobacteriaceae</taxon>
        <taxon>Mucilaginibacter</taxon>
    </lineage>
</organism>
<dbReference type="SUPFAM" id="SSF53448">
    <property type="entry name" value="Nucleotide-diphospho-sugar transferases"/>
    <property type="match status" value="1"/>
</dbReference>
<gene>
    <name evidence="2" type="ORF">E2R65_05030</name>
    <name evidence="1" type="ORF">GGR35_001622</name>
</gene>
<sequence length="295" mass="34721">MKVSGFTFIRNAVKNDYPVVESITSILPVCDEFIVALGDCDDDTEKLINAIGSPKIKIVHTIWDSSVRNGGKVFADETDKAFNAIAADSDWAFYIQGDEVVHEKYLPLIKQEMQDNLADVKVEGLLFKYLHFYGSYDYYGHSRRWYRREIRIIRNNKEIRSYRDAQGFRWANNRKIQVKLIDACIYHYGWVKPPAGLANKLRNFNLFYHNDEWMAQNLPETFTFDYSHKNPDRLVHFTGTHPAVMQKRLAATNWSLDIDLNELDRKMSFRRKLLQKIEDLTGWRISEYRNYKIVK</sequence>
<dbReference type="InterPro" id="IPR029044">
    <property type="entry name" value="Nucleotide-diphossugar_trans"/>
</dbReference>
<protein>
    <submittedName>
        <fullName evidence="2">Glycosyltransferase family 2 protein</fullName>
    </submittedName>
</protein>
<dbReference type="Proteomes" id="UP000297248">
    <property type="component" value="Unassembled WGS sequence"/>
</dbReference>
<dbReference type="OrthoDB" id="9815923at2"/>
<proteinExistence type="predicted"/>
<evidence type="ECO:0000313" key="4">
    <source>
        <dbReference type="Proteomes" id="UP000583101"/>
    </source>
</evidence>
<evidence type="ECO:0000313" key="2">
    <source>
        <dbReference type="EMBL" id="TEW67356.1"/>
    </source>
</evidence>
<dbReference type="GO" id="GO:0016740">
    <property type="term" value="F:transferase activity"/>
    <property type="evidence" value="ECO:0007669"/>
    <property type="project" value="UniProtKB-KW"/>
</dbReference>
<comment type="caution">
    <text evidence="2">The sequence shown here is derived from an EMBL/GenBank/DDBJ whole genome shotgun (WGS) entry which is preliminary data.</text>
</comment>
<name>A0A4Y8AEZ9_9SPHI</name>
<dbReference type="RefSeq" id="WP_134335409.1">
    <property type="nucleotide sequence ID" value="NZ_BMCZ01000010.1"/>
</dbReference>
<dbReference type="Proteomes" id="UP000583101">
    <property type="component" value="Unassembled WGS sequence"/>
</dbReference>
<evidence type="ECO:0000313" key="1">
    <source>
        <dbReference type="EMBL" id="MBB3969030.1"/>
    </source>
</evidence>
<accession>A0A4Y8AEZ9</accession>